<dbReference type="RefSeq" id="WP_193812082.1">
    <property type="nucleotide sequence ID" value="NZ_CP040442.1"/>
</dbReference>
<dbReference type="CDD" id="cd02440">
    <property type="entry name" value="AdoMet_MTases"/>
    <property type="match status" value="1"/>
</dbReference>
<keyword evidence="4" id="KW-0949">S-adenosyl-L-methionine</keyword>
<organism evidence="6 7">
    <name type="scientific">Kaistella flava</name>
    <name type="common">ex Peng et al. 2021</name>
    <dbReference type="NCBI Taxonomy" id="2038776"/>
    <lineage>
        <taxon>Bacteria</taxon>
        <taxon>Pseudomonadati</taxon>
        <taxon>Bacteroidota</taxon>
        <taxon>Flavobacteriia</taxon>
        <taxon>Flavobacteriales</taxon>
        <taxon>Weeksellaceae</taxon>
        <taxon>Chryseobacterium group</taxon>
        <taxon>Kaistella</taxon>
    </lineage>
</organism>
<dbReference type="InterPro" id="IPR004033">
    <property type="entry name" value="UbiE/COQ5_MeTrFase"/>
</dbReference>
<dbReference type="PANTHER" id="PTHR43591">
    <property type="entry name" value="METHYLTRANSFERASE"/>
    <property type="match status" value="1"/>
</dbReference>
<accession>A0A7M2Y4U2</accession>
<dbReference type="AlphaFoldDB" id="A0A7M2Y4U2"/>
<evidence type="ECO:0000313" key="6">
    <source>
        <dbReference type="EMBL" id="QOW08869.1"/>
    </source>
</evidence>
<dbReference type="SUPFAM" id="SSF53335">
    <property type="entry name" value="S-adenosyl-L-methionine-dependent methyltransferases"/>
    <property type="match status" value="1"/>
</dbReference>
<keyword evidence="3 6" id="KW-0808">Transferase</keyword>
<dbReference type="EMBL" id="CP040442">
    <property type="protein sequence ID" value="QOW08869.1"/>
    <property type="molecule type" value="Genomic_DNA"/>
</dbReference>
<evidence type="ECO:0000256" key="4">
    <source>
        <dbReference type="ARBA" id="ARBA00022691"/>
    </source>
</evidence>
<dbReference type="InterPro" id="IPR041698">
    <property type="entry name" value="Methyltransf_25"/>
</dbReference>
<keyword evidence="2 6" id="KW-0489">Methyltransferase</keyword>
<dbReference type="GO" id="GO:0008168">
    <property type="term" value="F:methyltransferase activity"/>
    <property type="evidence" value="ECO:0007669"/>
    <property type="project" value="UniProtKB-KW"/>
</dbReference>
<dbReference type="Pfam" id="PF13649">
    <property type="entry name" value="Methyltransf_25"/>
    <property type="match status" value="1"/>
</dbReference>
<dbReference type="Proteomes" id="UP000594195">
    <property type="component" value="Chromosome"/>
</dbReference>
<evidence type="ECO:0000256" key="2">
    <source>
        <dbReference type="ARBA" id="ARBA00022603"/>
    </source>
</evidence>
<sequence length="281" mass="31059">MKQQLQKISESQKASWNKFSRGWKKWEQKLYDHMQPTSDGMINLLKPEGSQIILDIAGGTGEPGLSIAQMLNEGKVIITDLSDEMLNIARENASKKGITNVEFKACDVSELPFPDNTFDAVSCRMGFMFFPDMLLAAKEIRRVLKPGGKFATAVWGSSDKNFWGTAIGNTINKNMNLPNPSPDAPGIFRCGKSGLMIDIFNQAGFNNSSETEVICKLNCETAEIYWELMTEIAAPIVASMENADEAMKAKIKKEVCELINEKYPAGNVVIDGIALLIYGEK</sequence>
<gene>
    <name evidence="6" type="ORF">Q73A0000_00165</name>
</gene>
<proteinExistence type="predicted"/>
<protein>
    <submittedName>
        <fullName evidence="6">Methyltransferase domain-containing protein</fullName>
    </submittedName>
</protein>
<dbReference type="Gene3D" id="3.40.50.150">
    <property type="entry name" value="Vaccinia Virus protein VP39"/>
    <property type="match status" value="1"/>
</dbReference>
<evidence type="ECO:0000256" key="1">
    <source>
        <dbReference type="ARBA" id="ARBA00022428"/>
    </source>
</evidence>
<name>A0A7M2Y4U2_9FLAO</name>
<dbReference type="GO" id="GO:0009234">
    <property type="term" value="P:menaquinone biosynthetic process"/>
    <property type="evidence" value="ECO:0007669"/>
    <property type="project" value="UniProtKB-KW"/>
</dbReference>
<dbReference type="PROSITE" id="PS51608">
    <property type="entry name" value="SAM_MT_UBIE"/>
    <property type="match status" value="1"/>
</dbReference>
<dbReference type="GO" id="GO:0032259">
    <property type="term" value="P:methylation"/>
    <property type="evidence" value="ECO:0007669"/>
    <property type="project" value="UniProtKB-KW"/>
</dbReference>
<dbReference type="InterPro" id="IPR029063">
    <property type="entry name" value="SAM-dependent_MTases_sf"/>
</dbReference>
<dbReference type="KEGG" id="kfa:Q73A0000_00165"/>
<evidence type="ECO:0000313" key="7">
    <source>
        <dbReference type="Proteomes" id="UP000594195"/>
    </source>
</evidence>
<keyword evidence="1" id="KW-0474">Menaquinone biosynthesis</keyword>
<feature type="domain" description="Methyltransferase" evidence="5">
    <location>
        <begin position="53"/>
        <end position="148"/>
    </location>
</feature>
<reference evidence="6 7" key="1">
    <citation type="submission" date="2019-05" db="EMBL/GenBank/DDBJ databases">
        <title>Chryseobacterium sp. isolated from King George Island, maritime Antarctica.</title>
        <authorList>
            <person name="Peng X."/>
        </authorList>
    </citation>
    <scope>NUCLEOTIDE SEQUENCE [LARGE SCALE GENOMIC DNA]</scope>
    <source>
        <strain evidence="6 7">7-3A</strain>
    </source>
</reference>
<evidence type="ECO:0000256" key="3">
    <source>
        <dbReference type="ARBA" id="ARBA00022679"/>
    </source>
</evidence>
<evidence type="ECO:0000259" key="5">
    <source>
        <dbReference type="Pfam" id="PF13649"/>
    </source>
</evidence>
<dbReference type="PANTHER" id="PTHR43591:SF24">
    <property type="entry name" value="2-METHOXY-6-POLYPRENYL-1,4-BENZOQUINOL METHYLASE, MITOCHONDRIAL"/>
    <property type="match status" value="1"/>
</dbReference>
<keyword evidence="7" id="KW-1185">Reference proteome</keyword>